<dbReference type="Proteomes" id="UP000030671">
    <property type="component" value="Unassembled WGS sequence"/>
</dbReference>
<proteinExistence type="predicted"/>
<evidence type="ECO:0000313" key="2">
    <source>
        <dbReference type="EMBL" id="ETW74963.1"/>
    </source>
</evidence>
<dbReference type="InParanoid" id="W4JN48"/>
<reference evidence="2 3" key="1">
    <citation type="journal article" date="2012" name="New Phytol.">
        <title>Insight into trade-off between wood decay and parasitism from the genome of a fungal forest pathogen.</title>
        <authorList>
            <person name="Olson A."/>
            <person name="Aerts A."/>
            <person name="Asiegbu F."/>
            <person name="Belbahri L."/>
            <person name="Bouzid O."/>
            <person name="Broberg A."/>
            <person name="Canback B."/>
            <person name="Coutinho P.M."/>
            <person name="Cullen D."/>
            <person name="Dalman K."/>
            <person name="Deflorio G."/>
            <person name="van Diepen L.T."/>
            <person name="Dunand C."/>
            <person name="Duplessis S."/>
            <person name="Durling M."/>
            <person name="Gonthier P."/>
            <person name="Grimwood J."/>
            <person name="Fossdal C.G."/>
            <person name="Hansson D."/>
            <person name="Henrissat B."/>
            <person name="Hietala A."/>
            <person name="Himmelstrand K."/>
            <person name="Hoffmeister D."/>
            <person name="Hogberg N."/>
            <person name="James T.Y."/>
            <person name="Karlsson M."/>
            <person name="Kohler A."/>
            <person name="Kues U."/>
            <person name="Lee Y.H."/>
            <person name="Lin Y.C."/>
            <person name="Lind M."/>
            <person name="Lindquist E."/>
            <person name="Lombard V."/>
            <person name="Lucas S."/>
            <person name="Lunden K."/>
            <person name="Morin E."/>
            <person name="Murat C."/>
            <person name="Park J."/>
            <person name="Raffaello T."/>
            <person name="Rouze P."/>
            <person name="Salamov A."/>
            <person name="Schmutz J."/>
            <person name="Solheim H."/>
            <person name="Stahlberg J."/>
            <person name="Velez H."/>
            <person name="de Vries R.P."/>
            <person name="Wiebenga A."/>
            <person name="Woodward S."/>
            <person name="Yakovlev I."/>
            <person name="Garbelotto M."/>
            <person name="Martin F."/>
            <person name="Grigoriev I.V."/>
            <person name="Stenlid J."/>
        </authorList>
    </citation>
    <scope>NUCLEOTIDE SEQUENCE [LARGE SCALE GENOMIC DNA]</scope>
    <source>
        <strain evidence="2 3">TC 32-1</strain>
    </source>
</reference>
<evidence type="ECO:0000256" key="1">
    <source>
        <dbReference type="SAM" id="MobiDB-lite"/>
    </source>
</evidence>
<organism evidence="2 3">
    <name type="scientific">Heterobasidion irregulare (strain TC 32-1)</name>
    <dbReference type="NCBI Taxonomy" id="747525"/>
    <lineage>
        <taxon>Eukaryota</taxon>
        <taxon>Fungi</taxon>
        <taxon>Dikarya</taxon>
        <taxon>Basidiomycota</taxon>
        <taxon>Agaricomycotina</taxon>
        <taxon>Agaricomycetes</taxon>
        <taxon>Russulales</taxon>
        <taxon>Bondarzewiaceae</taxon>
        <taxon>Heterobasidion</taxon>
        <taxon>Heterobasidion annosum species complex</taxon>
    </lineage>
</organism>
<protein>
    <submittedName>
        <fullName evidence="2">Uncharacterized protein</fullName>
    </submittedName>
</protein>
<name>W4JN48_HETIT</name>
<dbReference type="GeneID" id="20674510"/>
<feature type="compositionally biased region" description="Basic and acidic residues" evidence="1">
    <location>
        <begin position="168"/>
        <end position="190"/>
    </location>
</feature>
<keyword evidence="3" id="KW-1185">Reference proteome</keyword>
<dbReference type="AlphaFoldDB" id="W4JN48"/>
<feature type="region of interest" description="Disordered" evidence="1">
    <location>
        <begin position="168"/>
        <end position="208"/>
    </location>
</feature>
<dbReference type="RefSeq" id="XP_009553421.1">
    <property type="nucleotide sequence ID" value="XM_009555126.1"/>
</dbReference>
<evidence type="ECO:0000313" key="3">
    <source>
        <dbReference type="Proteomes" id="UP000030671"/>
    </source>
</evidence>
<dbReference type="EMBL" id="KI925467">
    <property type="protein sequence ID" value="ETW74963.1"/>
    <property type="molecule type" value="Genomic_DNA"/>
</dbReference>
<sequence length="245" mass="27505">MSLVQYIESKGTIGKDTRKHTLSDCDYHRDRMPLPVILGDYNVLALTCGKDCAHDAAHSAIGDMYRLGSKDRSNGGDERIERQCRRLSPVRLVQGSERPNASPLFAKSACAMTYDDTPGSLFKLQLCIAARTQPRGAACLRRLLHETSGSGRDSKKVYDDGHDEVRAMKDARQSDRHHEPSRARPLDTRSQDASTEPRMGAETTSCQPERRELKTIAEVERARCSHQPQKFRMAMHEVIRISKSP</sequence>
<gene>
    <name evidence="2" type="ORF">HETIRDRAFT_431137</name>
</gene>
<dbReference type="HOGENOM" id="CLU_1133710_0_0_1"/>
<dbReference type="KEGG" id="hir:HETIRDRAFT_431137"/>
<accession>W4JN48</accession>